<dbReference type="SMART" id="SM00347">
    <property type="entry name" value="HTH_MARR"/>
    <property type="match status" value="1"/>
</dbReference>
<gene>
    <name evidence="5" type="ORF">RU97_GL000175</name>
</gene>
<dbReference type="EMBL" id="JXKH01000001">
    <property type="protein sequence ID" value="OJG19942.1"/>
    <property type="molecule type" value="Genomic_DNA"/>
</dbReference>
<dbReference type="PANTHER" id="PTHR35790:SF4">
    <property type="entry name" value="HTH-TYPE TRANSCRIPTIONAL REGULATOR PCHR"/>
    <property type="match status" value="1"/>
</dbReference>
<dbReference type="InterPro" id="IPR036388">
    <property type="entry name" value="WH-like_DNA-bd_sf"/>
</dbReference>
<comment type="caution">
    <text evidence="5">The sequence shown here is derived from an EMBL/GenBank/DDBJ whole genome shotgun (WGS) entry which is preliminary data.</text>
</comment>
<dbReference type="Gene3D" id="1.10.10.10">
    <property type="entry name" value="Winged helix-like DNA-binding domain superfamily/Winged helix DNA-binding domain"/>
    <property type="match status" value="1"/>
</dbReference>
<sequence length="168" mass="19530">MVDHFFYTKNEGVAMMDKEEQLLTAFSDLYNKRVWLDKLMMEPALKGYTSSEVHCIEAIGKLAEPNATQLAETLFLTRGAVSKLVRKLTQKGTITGYKKPENKKEVYFRLTPKGQAVFEIHEALHQQLRERDQEVFQEVSDEQLTAMLSFMQHYTQHLDQLIQEQTTK</sequence>
<dbReference type="SUPFAM" id="SSF46785">
    <property type="entry name" value="Winged helix' DNA-binding domain"/>
    <property type="match status" value="1"/>
</dbReference>
<dbReference type="InterPro" id="IPR036390">
    <property type="entry name" value="WH_DNA-bd_sf"/>
</dbReference>
<protein>
    <submittedName>
        <fullName evidence="5">MarR family transcriptional regulator</fullName>
    </submittedName>
</protein>
<dbReference type="STRING" id="214095.RU97_GL000175"/>
<dbReference type="PROSITE" id="PS50995">
    <property type="entry name" value="HTH_MARR_2"/>
    <property type="match status" value="1"/>
</dbReference>
<keyword evidence="3" id="KW-0804">Transcription</keyword>
<keyword evidence="6" id="KW-1185">Reference proteome</keyword>
<evidence type="ECO:0000256" key="1">
    <source>
        <dbReference type="ARBA" id="ARBA00023015"/>
    </source>
</evidence>
<keyword evidence="1" id="KW-0805">Transcription regulation</keyword>
<organism evidence="5 6">
    <name type="scientific">Enterococcus canis</name>
    <dbReference type="NCBI Taxonomy" id="214095"/>
    <lineage>
        <taxon>Bacteria</taxon>
        <taxon>Bacillati</taxon>
        <taxon>Bacillota</taxon>
        <taxon>Bacilli</taxon>
        <taxon>Lactobacillales</taxon>
        <taxon>Enterococcaceae</taxon>
        <taxon>Enterococcus</taxon>
    </lineage>
</organism>
<feature type="domain" description="HTH marR-type" evidence="4">
    <location>
        <begin position="19"/>
        <end position="156"/>
    </location>
</feature>
<evidence type="ECO:0000256" key="2">
    <source>
        <dbReference type="ARBA" id="ARBA00023125"/>
    </source>
</evidence>
<dbReference type="InterPro" id="IPR052067">
    <property type="entry name" value="Metal_resp_HTH_trans_reg"/>
</dbReference>
<dbReference type="AlphaFoldDB" id="A0A1L8RJR7"/>
<evidence type="ECO:0000259" key="4">
    <source>
        <dbReference type="PROSITE" id="PS50995"/>
    </source>
</evidence>
<evidence type="ECO:0000256" key="3">
    <source>
        <dbReference type="ARBA" id="ARBA00023163"/>
    </source>
</evidence>
<dbReference type="Proteomes" id="UP000181884">
    <property type="component" value="Unassembled WGS sequence"/>
</dbReference>
<dbReference type="Pfam" id="PF01047">
    <property type="entry name" value="MarR"/>
    <property type="match status" value="1"/>
</dbReference>
<reference evidence="5 6" key="1">
    <citation type="submission" date="2014-12" db="EMBL/GenBank/DDBJ databases">
        <title>Draft genome sequences of 29 type strains of Enterococci.</title>
        <authorList>
            <person name="Zhong Z."/>
            <person name="Sun Z."/>
            <person name="Liu W."/>
            <person name="Zhang W."/>
            <person name="Zhang H."/>
        </authorList>
    </citation>
    <scope>NUCLEOTIDE SEQUENCE [LARGE SCALE GENOMIC DNA]</scope>
    <source>
        <strain evidence="5 6">DSM 17029</strain>
    </source>
</reference>
<proteinExistence type="predicted"/>
<accession>A0A1L8RJR7</accession>
<dbReference type="InterPro" id="IPR000835">
    <property type="entry name" value="HTH_MarR-typ"/>
</dbReference>
<evidence type="ECO:0000313" key="6">
    <source>
        <dbReference type="Proteomes" id="UP000181884"/>
    </source>
</evidence>
<name>A0A1L8RJR7_9ENTE</name>
<dbReference type="GO" id="GO:0003700">
    <property type="term" value="F:DNA-binding transcription factor activity"/>
    <property type="evidence" value="ECO:0007669"/>
    <property type="project" value="InterPro"/>
</dbReference>
<evidence type="ECO:0000313" key="5">
    <source>
        <dbReference type="EMBL" id="OJG19942.1"/>
    </source>
</evidence>
<keyword evidence="2" id="KW-0238">DNA-binding</keyword>
<dbReference type="GO" id="GO:0003677">
    <property type="term" value="F:DNA binding"/>
    <property type="evidence" value="ECO:0007669"/>
    <property type="project" value="UniProtKB-KW"/>
</dbReference>
<dbReference type="PANTHER" id="PTHR35790">
    <property type="entry name" value="HTH-TYPE TRANSCRIPTIONAL REGULATOR PCHR"/>
    <property type="match status" value="1"/>
</dbReference>